<dbReference type="EMBL" id="QEAQ01000113">
    <property type="protein sequence ID" value="TPX55355.1"/>
    <property type="molecule type" value="Genomic_DNA"/>
</dbReference>
<evidence type="ECO:0000256" key="1">
    <source>
        <dbReference type="ARBA" id="ARBA00011047"/>
    </source>
</evidence>
<proteinExistence type="inferred from homology"/>
<dbReference type="STRING" id="109895.A0A507DVY9"/>
<protein>
    <submittedName>
        <fullName evidence="3">Uncharacterized protein</fullName>
    </submittedName>
</protein>
<evidence type="ECO:0000313" key="3">
    <source>
        <dbReference type="EMBL" id="TPX55355.1"/>
    </source>
</evidence>
<evidence type="ECO:0000313" key="4">
    <source>
        <dbReference type="Proteomes" id="UP000318582"/>
    </source>
</evidence>
<comment type="caution">
    <text evidence="3">The sequence shown here is derived from an EMBL/GenBank/DDBJ whole genome shotgun (WGS) entry which is preliminary data.</text>
</comment>
<accession>A0A507DVY9</accession>
<dbReference type="GO" id="GO:0005737">
    <property type="term" value="C:cytoplasm"/>
    <property type="evidence" value="ECO:0007669"/>
    <property type="project" value="TreeGrafter"/>
</dbReference>
<evidence type="ECO:0000256" key="2">
    <source>
        <dbReference type="SAM" id="MobiDB-lite"/>
    </source>
</evidence>
<name>A0A507DVY9_9FUNG</name>
<dbReference type="Proteomes" id="UP000318582">
    <property type="component" value="Unassembled WGS sequence"/>
</dbReference>
<dbReference type="Pfam" id="PF07065">
    <property type="entry name" value="D123"/>
    <property type="match status" value="1"/>
</dbReference>
<feature type="region of interest" description="Disordered" evidence="2">
    <location>
        <begin position="40"/>
        <end position="73"/>
    </location>
</feature>
<comment type="similarity">
    <text evidence="1">Belongs to the CDC123 family.</text>
</comment>
<gene>
    <name evidence="3" type="ORF">PhCBS80983_g05383</name>
</gene>
<dbReference type="AlphaFoldDB" id="A0A507DVY9"/>
<sequence>MDTIDRLTDHLFQAFGTAYLKGGNSTFSFVTIVGTFNMPSSTSSSTEADPSTSSPENTTHNTTNNSSNNISDSSYSSATFPPITVSHISNCAFPAWHATFQHCTLKSRCIPLSEEFIDYLNADGIFLPLDGDGQHPAGYESDDGDEKENGSYVVELPDTEDAEAMMARMGLGDDMERDGVAVGVGEETGHADADEDGEEELHPAFPDLQRQIEEIIDEMGGAVFPKLNWSSPKDACWVATGSTLKCVSAADVFLLLKSSDFIAHDLGHAFENCVQHNDTSADENGQPRRQPIPARPDQFHLVLRKWYELIPSMEFRCFVRDNVLIGITQRDIANFYDFLVDEGESLHASIERFFSDNIKGRFPDSSFVFDVYINQRNRKVWLLDFNPFSPETDPLLFSWNEILTAHPTPTRADFRIVESQARAVNSAHPAYTMNRLPRDAIDLSNGGSIDEFAERFRRNVYDAV</sequence>
<dbReference type="PANTHER" id="PTHR15323">
    <property type="entry name" value="D123 PROTEIN"/>
    <property type="match status" value="1"/>
</dbReference>
<organism evidence="3 4">
    <name type="scientific">Powellomyces hirtus</name>
    <dbReference type="NCBI Taxonomy" id="109895"/>
    <lineage>
        <taxon>Eukaryota</taxon>
        <taxon>Fungi</taxon>
        <taxon>Fungi incertae sedis</taxon>
        <taxon>Chytridiomycota</taxon>
        <taxon>Chytridiomycota incertae sedis</taxon>
        <taxon>Chytridiomycetes</taxon>
        <taxon>Spizellomycetales</taxon>
        <taxon>Powellomycetaceae</taxon>
        <taxon>Powellomyces</taxon>
    </lineage>
</organism>
<dbReference type="PANTHER" id="PTHR15323:SF6">
    <property type="entry name" value="CELL DIVISION CYCLE PROTEIN 123 HOMOLOG"/>
    <property type="match status" value="1"/>
</dbReference>
<dbReference type="InterPro" id="IPR009772">
    <property type="entry name" value="CDC123"/>
</dbReference>
<reference evidence="3 4" key="1">
    <citation type="journal article" date="2019" name="Sci. Rep.">
        <title>Comparative genomics of chytrid fungi reveal insights into the obligate biotrophic and pathogenic lifestyle of Synchytrium endobioticum.</title>
        <authorList>
            <person name="van de Vossenberg B.T.L.H."/>
            <person name="Warris S."/>
            <person name="Nguyen H.D.T."/>
            <person name="van Gent-Pelzer M.P.E."/>
            <person name="Joly D.L."/>
            <person name="van de Geest H.C."/>
            <person name="Bonants P.J.M."/>
            <person name="Smith D.S."/>
            <person name="Levesque C.A."/>
            <person name="van der Lee T.A.J."/>
        </authorList>
    </citation>
    <scope>NUCLEOTIDE SEQUENCE [LARGE SCALE GENOMIC DNA]</scope>
    <source>
        <strain evidence="3 4">CBS 809.83</strain>
    </source>
</reference>
<keyword evidence="4" id="KW-1185">Reference proteome</keyword>